<feature type="transmembrane region" description="Helical" evidence="2">
    <location>
        <begin position="943"/>
        <end position="960"/>
    </location>
</feature>
<feature type="region of interest" description="Disordered" evidence="1">
    <location>
        <begin position="56"/>
        <end position="96"/>
    </location>
</feature>
<dbReference type="SUPFAM" id="SSF54001">
    <property type="entry name" value="Cysteine proteinases"/>
    <property type="match status" value="1"/>
</dbReference>
<keyword evidence="2" id="KW-0812">Transmembrane</keyword>
<name>A0ABX7NJC2_9BACT</name>
<evidence type="ECO:0008006" key="7">
    <source>
        <dbReference type="Google" id="ProtNLM"/>
    </source>
</evidence>
<reference evidence="5 6" key="1">
    <citation type="submission" date="2021-02" db="EMBL/GenBank/DDBJ databases">
        <title>De Novo genome assembly of isolated myxobacteria.</title>
        <authorList>
            <person name="Stevens D.C."/>
        </authorList>
    </citation>
    <scope>NUCLEOTIDE SEQUENCE [LARGE SCALE GENOMIC DNA]</scope>
    <source>
        <strain evidence="6">SCPEA02</strain>
    </source>
</reference>
<dbReference type="Pfam" id="PF01841">
    <property type="entry name" value="Transglut_core"/>
    <property type="match status" value="1"/>
</dbReference>
<feature type="domain" description="Novel toxin 16" evidence="4">
    <location>
        <begin position="974"/>
        <end position="1052"/>
    </location>
</feature>
<feature type="compositionally biased region" description="Basic and acidic residues" evidence="1">
    <location>
        <begin position="86"/>
        <end position="96"/>
    </location>
</feature>
<dbReference type="Pfam" id="PF15523">
    <property type="entry name" value="Ntox16"/>
    <property type="match status" value="1"/>
</dbReference>
<feature type="domain" description="Transglutaminase-like" evidence="3">
    <location>
        <begin position="290"/>
        <end position="437"/>
    </location>
</feature>
<protein>
    <recommendedName>
        <fullName evidence="7">Transglutaminase-like domain-containing protein</fullName>
    </recommendedName>
</protein>
<dbReference type="Gene3D" id="3.10.620.30">
    <property type="match status" value="1"/>
</dbReference>
<keyword evidence="6" id="KW-1185">Reference proteome</keyword>
<evidence type="ECO:0000313" key="5">
    <source>
        <dbReference type="EMBL" id="QSQ18941.1"/>
    </source>
</evidence>
<accession>A0ABX7NJC2</accession>
<evidence type="ECO:0000259" key="3">
    <source>
        <dbReference type="Pfam" id="PF01841"/>
    </source>
</evidence>
<dbReference type="Proteomes" id="UP000662747">
    <property type="component" value="Chromosome"/>
</dbReference>
<gene>
    <name evidence="5" type="ORF">JY651_26685</name>
</gene>
<dbReference type="InterPro" id="IPR029118">
    <property type="entry name" value="Ntox16"/>
</dbReference>
<evidence type="ECO:0000313" key="6">
    <source>
        <dbReference type="Proteomes" id="UP000662747"/>
    </source>
</evidence>
<keyword evidence="2" id="KW-0472">Membrane</keyword>
<dbReference type="EMBL" id="CP071090">
    <property type="protein sequence ID" value="QSQ18941.1"/>
    <property type="molecule type" value="Genomic_DNA"/>
</dbReference>
<sequence length="1066" mass="113865">MQGPREAVPQTSSGWMQGISVVVTVAMVVLSLQPMAAAAQPAMRLAAARAQRLAHGAVPSGPASPAPFLSPMASQGTGANRCELSGLKRPEPTAEERYGERLVAVAERAKQTRPLARGARLEDVKALRTQLAEAVASGAAMDASFLAAERELKAQKLPPVALERHRAAVKQVRARQVQLQQLSARLARADDANQPAERAAAVEQVAAFFEQNPQGRTHQRARLDKLPFRAPDAQVREPATTPEAFPLTLAPEDAGRRMDGARAKAGAQASLAVPVPADALAATEDVQLTQPIRDLAASLHNNPVEIYNWVRNNIQWVPSYGSLQGSDFTLLNRRGNAFDTSSLLIALYRAAGIPARYVYGTIEVPVGQVMNWVGGVTRPDAAQQLMGQGGIPSVALANGGAIRSIRMEHVWVEALVDFVPSRGAINKEPDTWVAMDASFKQYTYAAPVDLKGTVPVDVDTAAAQIMATATEDLQTGSFTNLDLAAYDAWTQKMRSDIEAQYGTERKLSDYTGSRTIIPETGSVLAGSLPNKVVARTTSFTRLPDSLRHRVELTLYASSWDRLMGESSLTWTVDLPSLAGKRLGVTYAPATAADAAVLASYRSSPGDSLPLYQIQVRPVVQVDGVDQAQGPASAMGTEQTWEARFLSPGDPGSAPEEFEVAAGEEMVFGINGSGVTQEMIHRRFAQVPSDTAAENLNTVALYYWAQYDALAEAVASTRNALVMRMPSIGLFSVPLQVGYFFGIPRTGTYVSRQMDVARSLLAVVDKANGDTAEIYRLTGTFGSLLEGRTFDALFKREQGSGVSAVQLLREANQQQIPIYRITAENYEAIAPRLNLPADIKNEIYDAVLAGKHVIVSERAPTHGNWKGAGYIIEDPDTGAAAYLINGGLNGGSDDPCDPDRNREPVRVPIVEIILIAFIIAAIILLIMSLPALAPAAGAALKPALAGLLILLGLGAASPAFAGPSPSFPGNGMVPPGDCTIAQHLALQAVVDLECHGAPSCRPYPVRGASCVLLQAAKDRNLRCALARSTVNNTCFRGGNQTHYDEEVIAYQRVALCECRLATNGCPP</sequence>
<feature type="compositionally biased region" description="Low complexity" evidence="1">
    <location>
        <begin position="56"/>
        <end position="67"/>
    </location>
</feature>
<proteinExistence type="predicted"/>
<feature type="transmembrane region" description="Helical" evidence="2">
    <location>
        <begin position="911"/>
        <end position="931"/>
    </location>
</feature>
<dbReference type="InterPro" id="IPR038765">
    <property type="entry name" value="Papain-like_cys_pep_sf"/>
</dbReference>
<keyword evidence="2" id="KW-1133">Transmembrane helix</keyword>
<evidence type="ECO:0000256" key="1">
    <source>
        <dbReference type="SAM" id="MobiDB-lite"/>
    </source>
</evidence>
<evidence type="ECO:0000259" key="4">
    <source>
        <dbReference type="Pfam" id="PF15523"/>
    </source>
</evidence>
<organism evidence="5 6">
    <name type="scientific">Pyxidicoccus parkwayensis</name>
    <dbReference type="NCBI Taxonomy" id="2813578"/>
    <lineage>
        <taxon>Bacteria</taxon>
        <taxon>Pseudomonadati</taxon>
        <taxon>Myxococcota</taxon>
        <taxon>Myxococcia</taxon>
        <taxon>Myxococcales</taxon>
        <taxon>Cystobacterineae</taxon>
        <taxon>Myxococcaceae</taxon>
        <taxon>Pyxidicoccus</taxon>
    </lineage>
</organism>
<dbReference type="InterPro" id="IPR002931">
    <property type="entry name" value="Transglutaminase-like"/>
</dbReference>
<dbReference type="RefSeq" id="WP_206720529.1">
    <property type="nucleotide sequence ID" value="NZ_CP071090.1"/>
</dbReference>
<evidence type="ECO:0000256" key="2">
    <source>
        <dbReference type="SAM" id="Phobius"/>
    </source>
</evidence>